<evidence type="ECO:0000313" key="2">
    <source>
        <dbReference type="EMBL" id="JAS10683.1"/>
    </source>
</evidence>
<feature type="non-terminal residue" evidence="2">
    <location>
        <position position="189"/>
    </location>
</feature>
<sequence length="189" mass="21090">MKTIIALVTFCLVNVYAYDNQLVYNMFKANIEAQVLMIKSTLNSTSSIIKSWSNFKPENVAEINTTLTAAFNANIDAMNINEDYLSCIEHAKISLDSIIAASQEEYLSCTTQTQAYDKIQNVVDGKNMAGIVDMVTIQILSQAQKRCIQWDTRSQLNCMQRIAELPNPNLTTLSNMASKTHHQIGGTQL</sequence>
<name>A0A1B6CB44_9HEMI</name>
<feature type="signal peptide" evidence="1">
    <location>
        <begin position="1"/>
        <end position="17"/>
    </location>
</feature>
<reference evidence="2" key="1">
    <citation type="submission" date="2015-12" db="EMBL/GenBank/DDBJ databases">
        <title>De novo transcriptome assembly of four potential Pierce s Disease insect vectors from Arizona vineyards.</title>
        <authorList>
            <person name="Tassone E.E."/>
        </authorList>
    </citation>
    <scope>NUCLEOTIDE SEQUENCE</scope>
</reference>
<dbReference type="AlphaFoldDB" id="A0A1B6CB44"/>
<proteinExistence type="predicted"/>
<accession>A0A1B6CB44</accession>
<evidence type="ECO:0008006" key="3">
    <source>
        <dbReference type="Google" id="ProtNLM"/>
    </source>
</evidence>
<keyword evidence="1" id="KW-0732">Signal</keyword>
<organism evidence="2">
    <name type="scientific">Clastoptera arizonana</name>
    <name type="common">Arizona spittle bug</name>
    <dbReference type="NCBI Taxonomy" id="38151"/>
    <lineage>
        <taxon>Eukaryota</taxon>
        <taxon>Metazoa</taxon>
        <taxon>Ecdysozoa</taxon>
        <taxon>Arthropoda</taxon>
        <taxon>Hexapoda</taxon>
        <taxon>Insecta</taxon>
        <taxon>Pterygota</taxon>
        <taxon>Neoptera</taxon>
        <taxon>Paraneoptera</taxon>
        <taxon>Hemiptera</taxon>
        <taxon>Auchenorrhyncha</taxon>
        <taxon>Cercopoidea</taxon>
        <taxon>Clastopteridae</taxon>
        <taxon>Clastoptera</taxon>
    </lineage>
</organism>
<feature type="chain" id="PRO_5008580350" description="Protein TsetseEP domain-containing protein" evidence="1">
    <location>
        <begin position="18"/>
        <end position="189"/>
    </location>
</feature>
<evidence type="ECO:0000256" key="1">
    <source>
        <dbReference type="SAM" id="SignalP"/>
    </source>
</evidence>
<protein>
    <recommendedName>
        <fullName evidence="3">Protein TsetseEP domain-containing protein</fullName>
    </recommendedName>
</protein>
<gene>
    <name evidence="2" type="ORF">g.38111</name>
</gene>
<dbReference type="EMBL" id="GEDC01026615">
    <property type="protein sequence ID" value="JAS10683.1"/>
    <property type="molecule type" value="Transcribed_RNA"/>
</dbReference>